<feature type="compositionally biased region" description="Low complexity" evidence="1">
    <location>
        <begin position="94"/>
        <end position="109"/>
    </location>
</feature>
<dbReference type="RefSeq" id="WP_007380263.1">
    <property type="nucleotide sequence ID" value="NZ_CM000951.1"/>
</dbReference>
<dbReference type="AlphaFoldDB" id="B5I7Y6"/>
<gene>
    <name evidence="2" type="ORF">SSEG_10276</name>
</gene>
<dbReference type="PROSITE" id="PS51257">
    <property type="entry name" value="PROKAR_LIPOPROTEIN"/>
    <property type="match status" value="1"/>
</dbReference>
<evidence type="ECO:0000313" key="3">
    <source>
        <dbReference type="Proteomes" id="UP000002785"/>
    </source>
</evidence>
<accession>B5I7Y6</accession>
<dbReference type="Proteomes" id="UP000002785">
    <property type="component" value="Chromosome"/>
</dbReference>
<reference evidence="2" key="1">
    <citation type="submission" date="2009-10" db="EMBL/GenBank/DDBJ databases">
        <title>The genome sequence of Streptomyces sviceus strain ATCC 29083.</title>
        <authorList>
            <consortium name="The Broad Institute Genome Sequencing Platform"/>
            <consortium name="Broad Institute Microbial Sequencing Center"/>
            <person name="Fischbach M."/>
            <person name="Godfrey P."/>
            <person name="Ward D."/>
            <person name="Young S."/>
            <person name="Zeng Q."/>
            <person name="Koehrsen M."/>
            <person name="Alvarado L."/>
            <person name="Berlin A.M."/>
            <person name="Bochicchio J."/>
            <person name="Borenstein D."/>
            <person name="Chapman S.B."/>
            <person name="Chen Z."/>
            <person name="Engels R."/>
            <person name="Freedman E."/>
            <person name="Gellesch M."/>
            <person name="Goldberg J."/>
            <person name="Griggs A."/>
            <person name="Gujja S."/>
            <person name="Heilman E.R."/>
            <person name="Heiman D.I."/>
            <person name="Hepburn T.A."/>
            <person name="Howarth C."/>
            <person name="Jen D."/>
            <person name="Larson L."/>
            <person name="Lewis B."/>
            <person name="Mehta T."/>
            <person name="Park D."/>
            <person name="Pearson M."/>
            <person name="Richards J."/>
            <person name="Roberts A."/>
            <person name="Saif S."/>
            <person name="Shea T.D."/>
            <person name="Shenoy N."/>
            <person name="Sisk P."/>
            <person name="Stolte C."/>
            <person name="Sykes S.N."/>
            <person name="Thomson T."/>
            <person name="Walk T."/>
            <person name="White J."/>
            <person name="Yandava C."/>
            <person name="Straight P."/>
            <person name="Clardy J."/>
            <person name="Hung D."/>
            <person name="Kolter R."/>
            <person name="Mekalanos J."/>
            <person name="Walker S."/>
            <person name="Walsh C.T."/>
            <person name="Wieland-Brown L.C."/>
            <person name="Haas B."/>
            <person name="Nusbaum C."/>
            <person name="Birren B."/>
        </authorList>
    </citation>
    <scope>NUCLEOTIDE SEQUENCE [LARGE SCALE GENOMIC DNA]</scope>
    <source>
        <strain evidence="2">ATCC 29083</strain>
    </source>
</reference>
<feature type="region of interest" description="Disordered" evidence="1">
    <location>
        <begin position="94"/>
        <end position="115"/>
    </location>
</feature>
<sequence>MKALRRVPLLALLALTSCGIPATGVVQAGGPASGTLPQTPVYFVEKNGALAAVPRTTELPGDPEAALRLLMAGPLEGEGRLGGLLTDVPGLPTSAALPTATAEAPGEPSSDAPTVTVEGSTMTIELPPGMDTLSDTGVRQMICTAAAAYRLTRPSVDAVTAEVADGAGRRVRGSDEGCPDR</sequence>
<dbReference type="EMBL" id="CM000951">
    <property type="protein sequence ID" value="EDY61191.1"/>
    <property type="molecule type" value="Genomic_DNA"/>
</dbReference>
<evidence type="ECO:0008006" key="4">
    <source>
        <dbReference type="Google" id="ProtNLM"/>
    </source>
</evidence>
<evidence type="ECO:0000313" key="2">
    <source>
        <dbReference type="EMBL" id="EDY61191.1"/>
    </source>
</evidence>
<dbReference type="OrthoDB" id="3474228at2"/>
<name>B5I7Y6_STRX2</name>
<keyword evidence="3" id="KW-1185">Reference proteome</keyword>
<protein>
    <recommendedName>
        <fullName evidence="4">Lipoprotein</fullName>
    </recommendedName>
</protein>
<evidence type="ECO:0000256" key="1">
    <source>
        <dbReference type="SAM" id="MobiDB-lite"/>
    </source>
</evidence>
<proteinExistence type="predicted"/>
<organism evidence="2 3">
    <name type="scientific">Streptomyces sviceus (strain ATCC 29083 / DSM 924 / JCM 4929 / NBRC 13980 / NCIMB 11184 / NRRL 5439 / UC 5370)</name>
    <dbReference type="NCBI Taxonomy" id="463191"/>
    <lineage>
        <taxon>Bacteria</taxon>
        <taxon>Bacillati</taxon>
        <taxon>Actinomycetota</taxon>
        <taxon>Actinomycetes</taxon>
        <taxon>Kitasatosporales</taxon>
        <taxon>Streptomycetaceae</taxon>
        <taxon>Streptomyces</taxon>
    </lineage>
</organism>
<dbReference type="HOGENOM" id="CLU_110730_0_0_11"/>